<feature type="region of interest" description="Disordered" evidence="2">
    <location>
        <begin position="313"/>
        <end position="333"/>
    </location>
</feature>
<dbReference type="OrthoDB" id="3065406at2759"/>
<protein>
    <submittedName>
        <fullName evidence="3">Uncharacterized protein</fullName>
    </submittedName>
</protein>
<organism evidence="3 4">
    <name type="scientific">Gymnopus androsaceus JB14</name>
    <dbReference type="NCBI Taxonomy" id="1447944"/>
    <lineage>
        <taxon>Eukaryota</taxon>
        <taxon>Fungi</taxon>
        <taxon>Dikarya</taxon>
        <taxon>Basidiomycota</taxon>
        <taxon>Agaricomycotina</taxon>
        <taxon>Agaricomycetes</taxon>
        <taxon>Agaricomycetidae</taxon>
        <taxon>Agaricales</taxon>
        <taxon>Marasmiineae</taxon>
        <taxon>Omphalotaceae</taxon>
        <taxon>Gymnopus</taxon>
    </lineage>
</organism>
<feature type="region of interest" description="Disordered" evidence="2">
    <location>
        <begin position="757"/>
        <end position="845"/>
    </location>
</feature>
<evidence type="ECO:0000256" key="1">
    <source>
        <dbReference type="SAM" id="Coils"/>
    </source>
</evidence>
<feature type="region of interest" description="Disordered" evidence="2">
    <location>
        <begin position="436"/>
        <end position="537"/>
    </location>
</feature>
<feature type="compositionally biased region" description="Basic and acidic residues" evidence="2">
    <location>
        <begin position="835"/>
        <end position="845"/>
    </location>
</feature>
<feature type="compositionally biased region" description="Basic and acidic residues" evidence="2">
    <location>
        <begin position="757"/>
        <end position="778"/>
    </location>
</feature>
<feature type="coiled-coil region" evidence="1">
    <location>
        <begin position="7"/>
        <end position="52"/>
    </location>
</feature>
<evidence type="ECO:0000313" key="3">
    <source>
        <dbReference type="EMBL" id="KAE9394035.1"/>
    </source>
</evidence>
<feature type="compositionally biased region" description="Basic and acidic residues" evidence="2">
    <location>
        <begin position="785"/>
        <end position="824"/>
    </location>
</feature>
<feature type="compositionally biased region" description="Basic and acidic residues" evidence="2">
    <location>
        <begin position="468"/>
        <end position="508"/>
    </location>
</feature>
<keyword evidence="1" id="KW-0175">Coiled coil</keyword>
<feature type="compositionally biased region" description="Basic and acidic residues" evidence="2">
    <location>
        <begin position="409"/>
        <end position="422"/>
    </location>
</feature>
<evidence type="ECO:0000256" key="2">
    <source>
        <dbReference type="SAM" id="MobiDB-lite"/>
    </source>
</evidence>
<sequence length="845" mass="93980">MSTTNDTSTLSAALENAREKYKGLKDKRRKDGVSLKREISRLEAEMRQIRDVSSPLTDPGDEIAANIASLSPPARMEKVVKEPHGAQESRLHSIVSPPAPPVKPAETAVKIGASIPDIMAFSQNLPEGQNKVSLSPLQDITESPTPPVPNANADNNCAQNQSSRVSQGIEFNSSQLQTEIGVNQGEIPETPQGQVMTSSEGREAFSYFQQSCLDSQSTRHNPQPTAAADFLSSVLHSTSTSGHTQAASVGGSQEAVEEGLHYNWNQPYNNVAPSSQYVKERRMAWIRARLIANLSPDCRTMLTGWSHRLADSRSASGEAPAGSPGLLLNQNGGPVNFSLPRKDKEEGPRYWATPTSPQLSYRFGENGRPVPVNDFERFVAENDLPVYSFHAPHSPVNFDIESSRISSGKRKETEGLDVDGASKKLKADGTQINIEINGTSHKLRADDIQNDSESAEPKGDGEGEETDEASKKAHVDDIRMDEPRATKAHVDDIRMDEVKRDDEGEKEAGSGIVQGDVKFAKVDEDDDTGGNAGGTKKGSQFLKYVEQSKEEGLEKKARIAIEAWKKFHHKNYVIPIRIRNVLRSVPGFVPECGNVAPELTLHILTTDTGIVRCLHHSMNRSVAKVQNDLTASPREWSLTGTPYETDSARVVSLAGGLLTCGCQIENSLLDFYLFKTGRLWSPTKLQTEDWRSQRVHPRVRELVLTQIKSETLWNLDNIWCYTMAADTGEFTVFIPESKRLRIMLERQTQRLAEIEEREKQAATKAARDEEEHERKVGEELEAIMEEAKRGQQEWEAKLAEKAESERKRQEKQQRKEEKEAMKDSKPRRKVQNKTSDNDKSMGKEK</sequence>
<feature type="region of interest" description="Disordered" evidence="2">
    <location>
        <begin position="398"/>
        <end position="422"/>
    </location>
</feature>
<keyword evidence="4" id="KW-1185">Reference proteome</keyword>
<dbReference type="EMBL" id="ML769558">
    <property type="protein sequence ID" value="KAE9394035.1"/>
    <property type="molecule type" value="Genomic_DNA"/>
</dbReference>
<name>A0A6A4HA32_9AGAR</name>
<dbReference type="Proteomes" id="UP000799118">
    <property type="component" value="Unassembled WGS sequence"/>
</dbReference>
<gene>
    <name evidence="3" type="ORF">BT96DRAFT_998863</name>
</gene>
<dbReference type="AlphaFoldDB" id="A0A6A4HA32"/>
<proteinExistence type="predicted"/>
<reference evidence="3" key="1">
    <citation type="journal article" date="2019" name="Environ. Microbiol.">
        <title>Fungal ecological strategies reflected in gene transcription - a case study of two litter decomposers.</title>
        <authorList>
            <person name="Barbi F."/>
            <person name="Kohler A."/>
            <person name="Barry K."/>
            <person name="Baskaran P."/>
            <person name="Daum C."/>
            <person name="Fauchery L."/>
            <person name="Ihrmark K."/>
            <person name="Kuo A."/>
            <person name="LaButti K."/>
            <person name="Lipzen A."/>
            <person name="Morin E."/>
            <person name="Grigoriev I.V."/>
            <person name="Henrissat B."/>
            <person name="Lindahl B."/>
            <person name="Martin F."/>
        </authorList>
    </citation>
    <scope>NUCLEOTIDE SEQUENCE</scope>
    <source>
        <strain evidence="3">JB14</strain>
    </source>
</reference>
<evidence type="ECO:0000313" key="4">
    <source>
        <dbReference type="Proteomes" id="UP000799118"/>
    </source>
</evidence>
<accession>A0A6A4HA32</accession>